<dbReference type="GO" id="GO:0000976">
    <property type="term" value="F:transcription cis-regulatory region binding"/>
    <property type="evidence" value="ECO:0007669"/>
    <property type="project" value="TreeGrafter"/>
</dbReference>
<sequence length="373" mass="39920">MDTSIDLPALDRKMEIAVPLTQMCNRLHSGGPEAGSHAQTKEDSMAGTTLKDVAAAAGVSISTASRSLSGNPAISESTRQRVKDTAIKLNYRPNAQARALRSSRSNAIGLVIPSLDNAYFAAMAAAIEEAADKQGLATMITSCGEDPQRLVKSLDALMERQVDGIIAVPLEGAEEALEQARAYRPLVLIDRTLGQIPAVLSDPHSGMKQAVEQLKEKGHTHIGYLSGPQETSTGRQRLQAFKAATRGMPTHIHHGSYRHREGYKGALALLQEGVTALIAGDSMMTAGALEACHNAGKRIGEEIALVGFDDFIYLRFQPSPISVVDQDVARMGETATAKLIAAINEKHQPEGEVLETRYIPRMSTAHQLDGATP</sequence>
<evidence type="ECO:0000313" key="5">
    <source>
        <dbReference type="EMBL" id="EFQ81029.1"/>
    </source>
</evidence>
<dbReference type="Gene3D" id="3.40.50.2300">
    <property type="match status" value="2"/>
</dbReference>
<name>E2S2D3_9CORY</name>
<reference evidence="5 6" key="1">
    <citation type="submission" date="2010-08" db="EMBL/GenBank/DDBJ databases">
        <authorList>
            <person name="Muzny D."/>
            <person name="Qin X."/>
            <person name="Buhay C."/>
            <person name="Dugan-Rocha S."/>
            <person name="Ding Y."/>
            <person name="Chen G."/>
            <person name="Hawes A."/>
            <person name="Holder M."/>
            <person name="Jhangiani S."/>
            <person name="Johnson A."/>
            <person name="Khan Z."/>
            <person name="Li Z."/>
            <person name="Liu W."/>
            <person name="Liu X."/>
            <person name="Perez L."/>
            <person name="Shen H."/>
            <person name="Wang Q."/>
            <person name="Watt J."/>
            <person name="Xi L."/>
            <person name="Xin Y."/>
            <person name="Zhou J."/>
            <person name="Deng J."/>
            <person name="Jiang H."/>
            <person name="Liu Y."/>
            <person name="Qu J."/>
            <person name="Song X.-Z."/>
            <person name="Zhang L."/>
            <person name="Villasana D."/>
            <person name="Johnson A."/>
            <person name="Liu J."/>
            <person name="Liyanage D."/>
            <person name="Lorensuhewa L."/>
            <person name="Robinson T."/>
            <person name="Song A."/>
            <person name="Song B.-B."/>
            <person name="Dinh H."/>
            <person name="Thornton R."/>
            <person name="Coyle M."/>
            <person name="Francisco L."/>
            <person name="Jackson L."/>
            <person name="Javaid M."/>
            <person name="Korchina V."/>
            <person name="Kovar C."/>
            <person name="Mata R."/>
            <person name="Mathew T."/>
            <person name="Ngo R."/>
            <person name="Nguyen L."/>
            <person name="Nguyen N."/>
            <person name="Okwuonu G."/>
            <person name="Ongeri F."/>
            <person name="Pham C."/>
            <person name="Simmons D."/>
            <person name="Wilczek-Boney K."/>
            <person name="Hale W."/>
            <person name="Jakkamsetti A."/>
            <person name="Pham P."/>
            <person name="Ruth R."/>
            <person name="San Lucas F."/>
            <person name="Warren J."/>
            <person name="Zhang J."/>
            <person name="Zhao Z."/>
            <person name="Zhou C."/>
            <person name="Zhu D."/>
            <person name="Lee S."/>
            <person name="Bess C."/>
            <person name="Blankenburg K."/>
            <person name="Forbes L."/>
            <person name="Fu Q."/>
            <person name="Gubbala S."/>
            <person name="Hirani K."/>
            <person name="Jayaseelan J.C."/>
            <person name="Lara F."/>
            <person name="Munidasa M."/>
            <person name="Palculict T."/>
            <person name="Patil S."/>
            <person name="Pu L.-L."/>
            <person name="Saada N."/>
            <person name="Tang L."/>
            <person name="Weissenberger G."/>
            <person name="Zhu Y."/>
            <person name="Hemphill L."/>
            <person name="Shang Y."/>
            <person name="Youmans B."/>
            <person name="Ayvaz T."/>
            <person name="Ross M."/>
            <person name="Santibanez J."/>
            <person name="Aqrawi P."/>
            <person name="Gross S."/>
            <person name="Joshi V."/>
            <person name="Fowler G."/>
            <person name="Nazareth L."/>
            <person name="Reid J."/>
            <person name="Worley K."/>
            <person name="Petrosino J."/>
            <person name="Highlander S."/>
            <person name="Gibbs R."/>
        </authorList>
    </citation>
    <scope>NUCLEOTIDE SEQUENCE [LARGE SCALE GENOMIC DNA]</scope>
    <source>
        <strain evidence="5 6">ATCC 33035</strain>
    </source>
</reference>
<evidence type="ECO:0000256" key="1">
    <source>
        <dbReference type="ARBA" id="ARBA00023015"/>
    </source>
</evidence>
<dbReference type="PANTHER" id="PTHR30146">
    <property type="entry name" value="LACI-RELATED TRANSCRIPTIONAL REPRESSOR"/>
    <property type="match status" value="1"/>
</dbReference>
<protein>
    <submittedName>
        <fullName evidence="5">Transcriptional regulator, LacI family</fullName>
    </submittedName>
</protein>
<dbReference type="Pfam" id="PF13377">
    <property type="entry name" value="Peripla_BP_3"/>
    <property type="match status" value="1"/>
</dbReference>
<dbReference type="InterPro" id="IPR028082">
    <property type="entry name" value="Peripla_BP_I"/>
</dbReference>
<dbReference type="CDD" id="cd01392">
    <property type="entry name" value="HTH_LacI"/>
    <property type="match status" value="1"/>
</dbReference>
<keyword evidence="3" id="KW-0804">Transcription</keyword>
<keyword evidence="1" id="KW-0805">Transcription regulation</keyword>
<evidence type="ECO:0000256" key="2">
    <source>
        <dbReference type="ARBA" id="ARBA00023125"/>
    </source>
</evidence>
<evidence type="ECO:0000259" key="4">
    <source>
        <dbReference type="PROSITE" id="PS50932"/>
    </source>
</evidence>
<evidence type="ECO:0000256" key="3">
    <source>
        <dbReference type="ARBA" id="ARBA00023163"/>
    </source>
</evidence>
<dbReference type="Gene3D" id="1.10.260.40">
    <property type="entry name" value="lambda repressor-like DNA-binding domains"/>
    <property type="match status" value="1"/>
</dbReference>
<dbReference type="InterPro" id="IPR000843">
    <property type="entry name" value="HTH_LacI"/>
</dbReference>
<dbReference type="eggNOG" id="COG1609">
    <property type="taxonomic scope" value="Bacteria"/>
</dbReference>
<dbReference type="SUPFAM" id="SSF53822">
    <property type="entry name" value="Periplasmic binding protein-like I"/>
    <property type="match status" value="1"/>
</dbReference>
<comment type="caution">
    <text evidence="5">The sequence shown here is derived from an EMBL/GenBank/DDBJ whole genome shotgun (WGS) entry which is preliminary data.</text>
</comment>
<dbReference type="AlphaFoldDB" id="E2S2D3"/>
<dbReference type="InterPro" id="IPR046335">
    <property type="entry name" value="LacI/GalR-like_sensor"/>
</dbReference>
<dbReference type="GO" id="GO:0003700">
    <property type="term" value="F:DNA-binding transcription factor activity"/>
    <property type="evidence" value="ECO:0007669"/>
    <property type="project" value="TreeGrafter"/>
</dbReference>
<dbReference type="PROSITE" id="PS50932">
    <property type="entry name" value="HTH_LACI_2"/>
    <property type="match status" value="1"/>
</dbReference>
<keyword evidence="6" id="KW-1185">Reference proteome</keyword>
<accession>E2S2D3</accession>
<dbReference type="HOGENOM" id="CLU_037628_6_0_11"/>
<evidence type="ECO:0000313" key="6">
    <source>
        <dbReference type="Proteomes" id="UP000003020"/>
    </source>
</evidence>
<feature type="domain" description="HTH lacI-type" evidence="4">
    <location>
        <begin position="48"/>
        <end position="102"/>
    </location>
</feature>
<dbReference type="InterPro" id="IPR010982">
    <property type="entry name" value="Lambda_DNA-bd_dom_sf"/>
</dbReference>
<dbReference type="Pfam" id="PF00356">
    <property type="entry name" value="LacI"/>
    <property type="match status" value="1"/>
</dbReference>
<dbReference type="SMART" id="SM00354">
    <property type="entry name" value="HTH_LACI"/>
    <property type="match status" value="1"/>
</dbReference>
<dbReference type="SUPFAM" id="SSF47413">
    <property type="entry name" value="lambda repressor-like DNA-binding domains"/>
    <property type="match status" value="1"/>
</dbReference>
<keyword evidence="2" id="KW-0238">DNA-binding</keyword>
<gene>
    <name evidence="5" type="ORF">HMPREF0305_10656</name>
</gene>
<proteinExistence type="predicted"/>
<dbReference type="EMBL" id="ABYQ02000004">
    <property type="protein sequence ID" value="EFQ81029.1"/>
    <property type="molecule type" value="Genomic_DNA"/>
</dbReference>
<organism evidence="5 6">
    <name type="scientific">Corynebacterium pseudogenitalium ATCC 33035</name>
    <dbReference type="NCBI Taxonomy" id="525264"/>
    <lineage>
        <taxon>Bacteria</taxon>
        <taxon>Bacillati</taxon>
        <taxon>Actinomycetota</taxon>
        <taxon>Actinomycetes</taxon>
        <taxon>Mycobacteriales</taxon>
        <taxon>Corynebacteriaceae</taxon>
        <taxon>Corynebacterium</taxon>
    </lineage>
</organism>
<dbReference type="PANTHER" id="PTHR30146:SF109">
    <property type="entry name" value="HTH-TYPE TRANSCRIPTIONAL REGULATOR GALS"/>
    <property type="match status" value="1"/>
</dbReference>
<dbReference type="Proteomes" id="UP000003020">
    <property type="component" value="Unassembled WGS sequence"/>
</dbReference>